<dbReference type="InterPro" id="IPR029058">
    <property type="entry name" value="AB_hydrolase_fold"/>
</dbReference>
<evidence type="ECO:0000259" key="4">
    <source>
        <dbReference type="Pfam" id="PF00561"/>
    </source>
</evidence>
<evidence type="ECO:0000256" key="1">
    <source>
        <dbReference type="ARBA" id="ARBA00008645"/>
    </source>
</evidence>
<dbReference type="InterPro" id="IPR000073">
    <property type="entry name" value="AB_hydrolase_1"/>
</dbReference>
<keyword evidence="3" id="KW-0732">Signal</keyword>
<reference evidence="5 6" key="1">
    <citation type="journal article" date="2021" name="Sci. Rep.">
        <title>The genome of the diatom Chaetoceros tenuissimus carries an ancient integrated fragment of an extant virus.</title>
        <authorList>
            <person name="Hongo Y."/>
            <person name="Kimura K."/>
            <person name="Takaki Y."/>
            <person name="Yoshida Y."/>
            <person name="Baba S."/>
            <person name="Kobayashi G."/>
            <person name="Nagasaki K."/>
            <person name="Hano T."/>
            <person name="Tomaru Y."/>
        </authorList>
    </citation>
    <scope>NUCLEOTIDE SEQUENCE [LARGE SCALE GENOMIC DNA]</scope>
    <source>
        <strain evidence="5 6">NIES-3715</strain>
    </source>
</reference>
<dbReference type="Proteomes" id="UP001054902">
    <property type="component" value="Unassembled WGS sequence"/>
</dbReference>
<sequence>MLSKAILFLVQLISILNVINAFTIRRKYDQKPRLALKASTESNLQNMEPVPLNYMCLQSPESSNPPVILLHGLLGQKRNLATLGALLYNQLEKKRTIYAVDLRNHGDNHRNEWKDEMSYSHMAADVFAFMEEHEIENAILCGHSLGGKVTMSCALSQPHRVCGAIVLDISPVRYTLKDCAWRNVQDIVDTLTSVEITKFSSKKELDLELLDSVPDDELRAFILTSVEEANVDGTPRLQWKLNIEAISNQMDVMAGFDVLDDNLNLRCEEGIDDFMYQGNLLLVNSPKSKYVKSSHLSTIQRHFPNFMITSVKDSGHSIHHENADELASILKQYLDNI</sequence>
<dbReference type="SUPFAM" id="SSF53474">
    <property type="entry name" value="alpha/beta-Hydrolases"/>
    <property type="match status" value="1"/>
</dbReference>
<evidence type="ECO:0000256" key="2">
    <source>
        <dbReference type="ARBA" id="ARBA00022801"/>
    </source>
</evidence>
<evidence type="ECO:0000313" key="5">
    <source>
        <dbReference type="EMBL" id="GFH51204.1"/>
    </source>
</evidence>
<dbReference type="PANTHER" id="PTHR46118">
    <property type="entry name" value="PROTEIN ABHD11"/>
    <property type="match status" value="1"/>
</dbReference>
<dbReference type="AlphaFoldDB" id="A0AAD3CSW9"/>
<comment type="caution">
    <text evidence="5">The sequence shown here is derived from an EMBL/GenBank/DDBJ whole genome shotgun (WGS) entry which is preliminary data.</text>
</comment>
<keyword evidence="2" id="KW-0378">Hydrolase</keyword>
<proteinExistence type="inferred from homology"/>
<organism evidence="5 6">
    <name type="scientific">Chaetoceros tenuissimus</name>
    <dbReference type="NCBI Taxonomy" id="426638"/>
    <lineage>
        <taxon>Eukaryota</taxon>
        <taxon>Sar</taxon>
        <taxon>Stramenopiles</taxon>
        <taxon>Ochrophyta</taxon>
        <taxon>Bacillariophyta</taxon>
        <taxon>Coscinodiscophyceae</taxon>
        <taxon>Chaetocerotophycidae</taxon>
        <taxon>Chaetocerotales</taxon>
        <taxon>Chaetocerotaceae</taxon>
        <taxon>Chaetoceros</taxon>
    </lineage>
</organism>
<accession>A0AAD3CSW9</accession>
<feature type="domain" description="AB hydrolase-1" evidence="4">
    <location>
        <begin position="65"/>
        <end position="322"/>
    </location>
</feature>
<keyword evidence="6" id="KW-1185">Reference proteome</keyword>
<dbReference type="Pfam" id="PF00561">
    <property type="entry name" value="Abhydrolase_1"/>
    <property type="match status" value="1"/>
</dbReference>
<evidence type="ECO:0000256" key="3">
    <source>
        <dbReference type="SAM" id="SignalP"/>
    </source>
</evidence>
<protein>
    <recommendedName>
        <fullName evidence="4">AB hydrolase-1 domain-containing protein</fullName>
    </recommendedName>
</protein>
<feature type="chain" id="PRO_5042190987" description="AB hydrolase-1 domain-containing protein" evidence="3">
    <location>
        <begin position="22"/>
        <end position="337"/>
    </location>
</feature>
<comment type="similarity">
    <text evidence="1">Belongs to the AB hydrolase superfamily.</text>
</comment>
<gene>
    <name evidence="5" type="ORF">CTEN210_07680</name>
</gene>
<dbReference type="EMBL" id="BLLK01000045">
    <property type="protein sequence ID" value="GFH51204.1"/>
    <property type="molecule type" value="Genomic_DNA"/>
</dbReference>
<dbReference type="PANTHER" id="PTHR46118:SF4">
    <property type="entry name" value="PROTEIN ABHD11"/>
    <property type="match status" value="1"/>
</dbReference>
<feature type="signal peptide" evidence="3">
    <location>
        <begin position="1"/>
        <end position="21"/>
    </location>
</feature>
<name>A0AAD3CSW9_9STRA</name>
<dbReference type="GO" id="GO:0052689">
    <property type="term" value="F:carboxylic ester hydrolase activity"/>
    <property type="evidence" value="ECO:0007669"/>
    <property type="project" value="TreeGrafter"/>
</dbReference>
<evidence type="ECO:0000313" key="6">
    <source>
        <dbReference type="Proteomes" id="UP001054902"/>
    </source>
</evidence>
<dbReference type="Gene3D" id="3.40.50.1820">
    <property type="entry name" value="alpha/beta hydrolase"/>
    <property type="match status" value="1"/>
</dbReference>